<dbReference type="RefSeq" id="WP_050377719.1">
    <property type="nucleotide sequence ID" value="NZ_LLYZ01000002.1"/>
</dbReference>
<organism evidence="1 2">
    <name type="scientific">Chryseobacterium aquaticum</name>
    <dbReference type="NCBI Taxonomy" id="452084"/>
    <lineage>
        <taxon>Bacteria</taxon>
        <taxon>Pseudomonadati</taxon>
        <taxon>Bacteroidota</taxon>
        <taxon>Flavobacteriia</taxon>
        <taxon>Flavobacteriales</taxon>
        <taxon>Weeksellaceae</taxon>
        <taxon>Chryseobacterium group</taxon>
        <taxon>Chryseobacterium</taxon>
    </lineage>
</organism>
<evidence type="ECO:0000313" key="1">
    <source>
        <dbReference type="EMBL" id="KQK26892.1"/>
    </source>
</evidence>
<dbReference type="STRING" id="452084.AR438_01330"/>
<dbReference type="AlphaFoldDB" id="A0A0Q3KRE8"/>
<dbReference type="EMBL" id="LLYZ01000002">
    <property type="protein sequence ID" value="KQK26892.1"/>
    <property type="molecule type" value="Genomic_DNA"/>
</dbReference>
<comment type="caution">
    <text evidence="1">The sequence shown here is derived from an EMBL/GenBank/DDBJ whole genome shotgun (WGS) entry which is preliminary data.</text>
</comment>
<dbReference type="Proteomes" id="UP000051682">
    <property type="component" value="Unassembled WGS sequence"/>
</dbReference>
<proteinExistence type="predicted"/>
<sequence length="333" mass="38619">MNYYIIVDKIKDNHESGIYGRRKLTKDEKKNAEFNDVLSIFIKTKNGDSNLFTNILKSVFKPFPVYALELIDKAKEKYNQLNFVPALTIQENIQEKIQGKKILIFKDSLLDNNYNIDKENDLFYGFFSNTNGKKISFEKIMKSYGGATMSIVERNSVNKIHFGGVDGKFSYGIYCEHPKNSEVLLPLNNTAEIIERIILEEIISAYEALGAKRIKIFDVSHFSNDLKASRRLFSISSEYNSNSLVLREKEFGKGTFDPDRAKKDKVFIFDYPNVITTINARIYGNQILEKFTEQIDLSGGLEIDLLSMFSLSNNFNYKRHWQFEVEFYDKNDF</sequence>
<dbReference type="OrthoDB" id="1275269at2"/>
<protein>
    <submittedName>
        <fullName evidence="1">Uncharacterized protein</fullName>
    </submittedName>
</protein>
<gene>
    <name evidence="1" type="ORF">AR438_01330</name>
</gene>
<keyword evidence="2" id="KW-1185">Reference proteome</keyword>
<name>A0A0Q3KRE8_9FLAO</name>
<accession>A0A0Q3KRE8</accession>
<reference evidence="1 2" key="1">
    <citation type="submission" date="2015-10" db="EMBL/GenBank/DDBJ databases">
        <title>Chryseobacterium aquaticum genome.</title>
        <authorList>
            <person name="Newman J.D."/>
            <person name="Ferguson M.B."/>
            <person name="Miller J.R."/>
        </authorList>
    </citation>
    <scope>NUCLEOTIDE SEQUENCE [LARGE SCALE GENOMIC DNA]</scope>
    <source>
        <strain evidence="1 2">KCTC 12483</strain>
    </source>
</reference>
<evidence type="ECO:0000313" key="2">
    <source>
        <dbReference type="Proteomes" id="UP000051682"/>
    </source>
</evidence>